<dbReference type="SUPFAM" id="SSF88659">
    <property type="entry name" value="Sigma3 and sigma4 domains of RNA polymerase sigma factors"/>
    <property type="match status" value="1"/>
</dbReference>
<dbReference type="RefSeq" id="WP_156624233.1">
    <property type="nucleotide sequence ID" value="NZ_CACRTO010000005.1"/>
</dbReference>
<dbReference type="AlphaFoldDB" id="A0A6N2Y8E7"/>
<dbReference type="GO" id="GO:0003700">
    <property type="term" value="F:DNA-binding transcription factor activity"/>
    <property type="evidence" value="ECO:0007669"/>
    <property type="project" value="InterPro"/>
</dbReference>
<dbReference type="EMBL" id="CACRTO010000005">
    <property type="protein sequence ID" value="VYT61838.1"/>
    <property type="molecule type" value="Genomic_DNA"/>
</dbReference>
<feature type="domain" description="RNA polymerase sigma-70 region 4" evidence="1">
    <location>
        <begin position="450"/>
        <end position="494"/>
    </location>
</feature>
<evidence type="ECO:0000259" key="1">
    <source>
        <dbReference type="Pfam" id="PF04545"/>
    </source>
</evidence>
<reference evidence="2" key="1">
    <citation type="submission" date="2019-11" db="EMBL/GenBank/DDBJ databases">
        <authorList>
            <person name="Feng L."/>
        </authorList>
    </citation>
    <scope>NUCLEOTIDE SEQUENCE</scope>
    <source>
        <strain evidence="2">CTertiumLFYP3</strain>
    </source>
</reference>
<evidence type="ECO:0000313" key="2">
    <source>
        <dbReference type="EMBL" id="VYT61838.1"/>
    </source>
</evidence>
<organism evidence="2">
    <name type="scientific">Clostridium tertium</name>
    <dbReference type="NCBI Taxonomy" id="1559"/>
    <lineage>
        <taxon>Bacteria</taxon>
        <taxon>Bacillati</taxon>
        <taxon>Bacillota</taxon>
        <taxon>Clostridia</taxon>
        <taxon>Eubacteriales</taxon>
        <taxon>Clostridiaceae</taxon>
        <taxon>Clostridium</taxon>
    </lineage>
</organism>
<gene>
    <name evidence="2" type="ORF">CTLFYP3_00254</name>
</gene>
<sequence>MKEYIELGYGYNLTENASKDYLELIKINKDGKVDIDHIRGIYKSDRNVFFKLINEILLRGGNFHLEKEQNILKNITIESNEFIFKSENEFRSLEINFEEYNFGDFLNKYKVDNDKFFNFMFIEAFKIIDRNVNIDKLKEEFIKVGFKIFEQETFERKYIDKASKKWNTINEGEQDRETDNEYQIIEELNNIVTSISEDIKYKEVKEIFFESNERMFIDYCMKNDILLINDLDGKSLHNFSKFKGIGKKKFDLVKEKLENIEEIILGNESKIGGKYDDEIQKKPEKYLEEIKELNLLNEKIVDIFNQRTFLIYCYQNNKENLKDILEEIETGFIRIPKMGVTKCKRLFSELDELIEAAKSKNKLLKDFIIKINEHWFEKIKYKKIKDIALLLEIDLNLNGIEEKTFEEIQDTKLDDYSLDKESKKQVVEVIWKINNLMDLNSIIEYSVNILKDDDKKILKKRYLSGKTLEEIGKEYNLTRERIRQKIIKANEKLKGMYNNYDIISSLKLEFVNSKFIGISEILNFVNEENRLGIKIFLELREDLIFKDMEILTLNNNGYIEELNNEIIEYLDEEFIIDDVIDGLNEIYEIVGFKDLEKYKIEKHLIKLGYKKYGKLYSKNILSLQKGYEWIANRYIENSIRIDDEGLDLLKKKYNEIFEEDISDKSIRTVEARIIENPNMICIDNREYIHITKWNVYEKTKQVADKVLEDTLKFVEITTAQDVIKYHESELSNVGINNKYYFYSVIKHFFSDKYATGKGNTMSITYNTNKDIMSKSREDIVKEYISENGGVVLRNEALNELRWELFKLEDTISKSNEIIKIGNYITLISNELLSENIKSKLKGMVRESLSKYGVVSTQFIYSKSMIDIELYTFFKYFHIKSGDGIAAIIKVLDPYLKGHTNLLYYEDSQVRSPEDIVISRFREVHKKEEIKSLLKEIGYKGASIGNIFTKLIEEKEYYLISNVEIVYKDKLKEIEGNVINNVYSLLDSEIGEKKYIVVNNICRLRRRLPRIDFTWEPELISSLVNGKKYKRVKRVYYDYVGGTDRVILVKDNSSIERFDELVKYIIMNEYNGVKHIDYIYKFLVDQGVIYNNEKNRSLPYEILTSELFEIDEMGRFKIRE</sequence>
<dbReference type="GO" id="GO:0006352">
    <property type="term" value="P:DNA-templated transcription initiation"/>
    <property type="evidence" value="ECO:0007669"/>
    <property type="project" value="InterPro"/>
</dbReference>
<protein>
    <submittedName>
        <fullName evidence="2">RNA polymerase factor sigma-32</fullName>
    </submittedName>
</protein>
<dbReference type="InterPro" id="IPR000943">
    <property type="entry name" value="RNA_pol_sigma70"/>
</dbReference>
<accession>A0A6N2Y8E7</accession>
<proteinExistence type="predicted"/>
<dbReference type="PRINTS" id="PR00046">
    <property type="entry name" value="SIGMA70FCT"/>
</dbReference>
<dbReference type="InterPro" id="IPR013324">
    <property type="entry name" value="RNA_pol_sigma_r3/r4-like"/>
</dbReference>
<dbReference type="InterPro" id="IPR007630">
    <property type="entry name" value="RNA_pol_sigma70_r4"/>
</dbReference>
<dbReference type="Gene3D" id="1.10.10.10">
    <property type="entry name" value="Winged helix-like DNA-binding domain superfamily/Winged helix DNA-binding domain"/>
    <property type="match status" value="1"/>
</dbReference>
<dbReference type="InterPro" id="IPR036388">
    <property type="entry name" value="WH-like_DNA-bd_sf"/>
</dbReference>
<name>A0A6N2Y8E7_9CLOT</name>
<dbReference type="Pfam" id="PF04545">
    <property type="entry name" value="Sigma70_r4"/>
    <property type="match status" value="1"/>
</dbReference>